<keyword evidence="4 6" id="KW-1133">Transmembrane helix</keyword>
<feature type="transmembrane region" description="Helical" evidence="6">
    <location>
        <begin position="441"/>
        <end position="473"/>
    </location>
</feature>
<feature type="domain" description="MacB-like periplasmic core" evidence="8">
    <location>
        <begin position="493"/>
        <end position="705"/>
    </location>
</feature>
<feature type="transmembrane region" description="Helical" evidence="6">
    <location>
        <begin position="839"/>
        <end position="863"/>
    </location>
</feature>
<evidence type="ECO:0000259" key="8">
    <source>
        <dbReference type="Pfam" id="PF12704"/>
    </source>
</evidence>
<dbReference type="InterPro" id="IPR038766">
    <property type="entry name" value="Membrane_comp_ABC_pdt"/>
</dbReference>
<dbReference type="Pfam" id="PF12704">
    <property type="entry name" value="MacB_PCD"/>
    <property type="match status" value="2"/>
</dbReference>
<keyword evidence="2" id="KW-1003">Cell membrane</keyword>
<dbReference type="RefSeq" id="WP_341469511.1">
    <property type="nucleotide sequence ID" value="NZ_CP128399.1"/>
</dbReference>
<feature type="transmembrane region" description="Helical" evidence="6">
    <location>
        <begin position="366"/>
        <end position="391"/>
    </location>
</feature>
<gene>
    <name evidence="9" type="ORF">HXX08_07735</name>
    <name evidence="10" type="ORF">OZ401_000892</name>
</gene>
<proteinExistence type="predicted"/>
<sequence length="874" mass="93183">MQTLILYFKYAWRSIWRGGQRTFFAILCIAVGVGSIVALQSTGYSIQDAVAGDARANSQADVLVISREGSFSSQNLAKIDALKPTIIEDYTTSVNSTGITVYKADGNKSNEFGSNYPSFVVDPAKYPFYGIVELQSPKGKHLKDVLTEPNQIVVNEKMDNSIGAKVGDTIKALSNDNKIQTLTVVGILTTKSLTPATDTGQAGFTGYGYITMDTAKGLFNPETLLAQSVFIKTSNVKNVDVKARDTINALSPSFNAQTSTERNDQLKQASKGISDLLSYVGLLSLLIGSVGVVNTMLVVVGRRSTEIATLKALGMEVGQTVQVFMIESAILGFIGSVVGVILGELLTTVINKVAANFINSELSYQFYLQPVILGLIVGIVTAVVFGLLPAYSASKIPPAQVLRQKTNALPRISIWATLFIIGVMTLVMGLLAGVILDGQLILGLIIAFATLVSCTILVLIFSGILWIVGKIPLPLGLNYKMARRNLSRGRAKSATTMLVMLVGIFAMALVFILASSLKETIQVSLAKSFGYNAQISSTDDAQSNAIKQALDNKKVPGLQKYLLDERAVLQLVSAGGLTTDQLIAEKIKRDQASGNNNNNGSFGSFELANLAGLPQTDLLSLGTVKSGGQAYQNDDQMIISESVSDSYKLKVGDQMVYQDVNGKQYTLTITGIFVNKSFIVIFPIATTLNRIQTMPNHATDFNLTIENGRVDEALKYVQSTFPGVSASDLSFISNIINSIIDNITAFPVLLAFLSLIAGAILIANNVALAVLERRTEMGVMKSIGADSVRVLSIINWETAIVGFLGGLFGLGLAIMAGAIGVAQLGTKDDPGVLSISPLIILGMLVLAVGLALAATIASAWGAAQEKPMVVLRYE</sequence>
<evidence type="ECO:0000313" key="9">
    <source>
        <dbReference type="EMBL" id="NWJ45754.1"/>
    </source>
</evidence>
<evidence type="ECO:0000313" key="11">
    <source>
        <dbReference type="Proteomes" id="UP000521676"/>
    </source>
</evidence>
<evidence type="ECO:0000313" key="12">
    <source>
        <dbReference type="Proteomes" id="UP001431572"/>
    </source>
</evidence>
<dbReference type="InterPro" id="IPR025857">
    <property type="entry name" value="MacB_PCD"/>
</dbReference>
<accession>A0A8T7LUR0</accession>
<dbReference type="EMBL" id="JACATZ010000001">
    <property type="protein sequence ID" value="NWJ45754.1"/>
    <property type="molecule type" value="Genomic_DNA"/>
</dbReference>
<dbReference type="AlphaFoldDB" id="A0A8T7LUR0"/>
<feature type="transmembrane region" description="Helical" evidence="6">
    <location>
        <begin position="321"/>
        <end position="346"/>
    </location>
</feature>
<evidence type="ECO:0000256" key="1">
    <source>
        <dbReference type="ARBA" id="ARBA00004651"/>
    </source>
</evidence>
<organism evidence="9 11">
    <name type="scientific">Candidatus Chlorohelix allophototropha</name>
    <dbReference type="NCBI Taxonomy" id="3003348"/>
    <lineage>
        <taxon>Bacteria</taxon>
        <taxon>Bacillati</taxon>
        <taxon>Chloroflexota</taxon>
        <taxon>Chloroflexia</taxon>
        <taxon>Candidatus Chloroheliales</taxon>
        <taxon>Candidatus Chloroheliaceae</taxon>
        <taxon>Candidatus Chlorohelix</taxon>
    </lineage>
</organism>
<evidence type="ECO:0000259" key="7">
    <source>
        <dbReference type="Pfam" id="PF02687"/>
    </source>
</evidence>
<evidence type="ECO:0000256" key="5">
    <source>
        <dbReference type="ARBA" id="ARBA00023136"/>
    </source>
</evidence>
<feature type="transmembrane region" description="Helical" evidence="6">
    <location>
        <begin position="276"/>
        <end position="300"/>
    </location>
</feature>
<dbReference type="PANTHER" id="PTHR30287">
    <property type="entry name" value="MEMBRANE COMPONENT OF PREDICTED ABC SUPERFAMILY METABOLITE UPTAKE TRANSPORTER"/>
    <property type="match status" value="1"/>
</dbReference>
<evidence type="ECO:0000256" key="6">
    <source>
        <dbReference type="SAM" id="Phobius"/>
    </source>
</evidence>
<feature type="domain" description="ABC3 transporter permease C-terminal" evidence="7">
    <location>
        <begin position="280"/>
        <end position="398"/>
    </location>
</feature>
<dbReference type="Proteomes" id="UP000521676">
    <property type="component" value="Unassembled WGS sequence"/>
</dbReference>
<protein>
    <submittedName>
        <fullName evidence="9">FtsX-like permease family protein</fullName>
    </submittedName>
</protein>
<feature type="transmembrane region" description="Helical" evidence="6">
    <location>
        <begin position="799"/>
        <end position="819"/>
    </location>
</feature>
<dbReference type="Pfam" id="PF02687">
    <property type="entry name" value="FtsX"/>
    <property type="match status" value="2"/>
</dbReference>
<name>A0A8T7LUR0_9CHLR</name>
<reference evidence="10" key="2">
    <citation type="journal article" date="2024" name="Nature">
        <title>Anoxygenic phototroph of the Chloroflexota uses a type I reaction centre.</title>
        <authorList>
            <person name="Tsuji J.M."/>
            <person name="Shaw N.A."/>
            <person name="Nagashima S."/>
            <person name="Venkiteswaran J.J."/>
            <person name="Schiff S.L."/>
            <person name="Watanabe T."/>
            <person name="Fukui M."/>
            <person name="Hanada S."/>
            <person name="Tank M."/>
            <person name="Neufeld J.D."/>
        </authorList>
    </citation>
    <scope>NUCLEOTIDE SEQUENCE</scope>
    <source>
        <strain evidence="10">L227-S17</strain>
    </source>
</reference>
<evidence type="ECO:0000313" key="10">
    <source>
        <dbReference type="EMBL" id="WJW67623.1"/>
    </source>
</evidence>
<feature type="transmembrane region" description="Helical" evidence="6">
    <location>
        <begin position="21"/>
        <end position="39"/>
    </location>
</feature>
<comment type="subcellular location">
    <subcellularLocation>
        <location evidence="1">Cell membrane</location>
        <topology evidence="1">Multi-pass membrane protein</topology>
    </subcellularLocation>
</comment>
<dbReference type="PANTHER" id="PTHR30287:SF1">
    <property type="entry name" value="INNER MEMBRANE PROTEIN"/>
    <property type="match status" value="1"/>
</dbReference>
<feature type="transmembrane region" description="Helical" evidence="6">
    <location>
        <begin position="494"/>
        <end position="514"/>
    </location>
</feature>
<feature type="transmembrane region" description="Helical" evidence="6">
    <location>
        <begin position="745"/>
        <end position="771"/>
    </location>
</feature>
<evidence type="ECO:0000256" key="4">
    <source>
        <dbReference type="ARBA" id="ARBA00022989"/>
    </source>
</evidence>
<dbReference type="GO" id="GO:0005886">
    <property type="term" value="C:plasma membrane"/>
    <property type="evidence" value="ECO:0007669"/>
    <property type="project" value="UniProtKB-SubCell"/>
</dbReference>
<dbReference type="Proteomes" id="UP001431572">
    <property type="component" value="Chromosome 1"/>
</dbReference>
<keyword evidence="3 6" id="KW-0812">Transmembrane</keyword>
<feature type="domain" description="MacB-like periplasmic core" evidence="8">
    <location>
        <begin position="22"/>
        <end position="247"/>
    </location>
</feature>
<keyword evidence="12" id="KW-1185">Reference proteome</keyword>
<dbReference type="InterPro" id="IPR003838">
    <property type="entry name" value="ABC3_permease_C"/>
</dbReference>
<feature type="domain" description="ABC3 transporter permease C-terminal" evidence="7">
    <location>
        <begin position="749"/>
        <end position="865"/>
    </location>
</feature>
<dbReference type="EMBL" id="CP128399">
    <property type="protein sequence ID" value="WJW67623.1"/>
    <property type="molecule type" value="Genomic_DNA"/>
</dbReference>
<evidence type="ECO:0000256" key="3">
    <source>
        <dbReference type="ARBA" id="ARBA00022692"/>
    </source>
</evidence>
<evidence type="ECO:0000256" key="2">
    <source>
        <dbReference type="ARBA" id="ARBA00022475"/>
    </source>
</evidence>
<feature type="transmembrane region" description="Helical" evidence="6">
    <location>
        <begin position="412"/>
        <end position="435"/>
    </location>
</feature>
<keyword evidence="5 6" id="KW-0472">Membrane</keyword>
<reference evidence="9 11" key="1">
    <citation type="submission" date="2020-06" db="EMBL/GenBank/DDBJ databases">
        <title>Anoxygenic phototrophic Chloroflexota member uses a Type I reaction center.</title>
        <authorList>
            <person name="Tsuji J.M."/>
            <person name="Shaw N.A."/>
            <person name="Nagashima S."/>
            <person name="Venkiteswaran J."/>
            <person name="Schiff S.L."/>
            <person name="Hanada S."/>
            <person name="Tank M."/>
            <person name="Neufeld J.D."/>
        </authorList>
    </citation>
    <scope>NUCLEOTIDE SEQUENCE [LARGE SCALE GENOMIC DNA]</scope>
    <source>
        <strain evidence="9">L227-S17</strain>
    </source>
</reference>